<reference evidence="2 3" key="1">
    <citation type="journal article" date="2013" name="PLoS ONE">
        <title>Predicting the Proteins of Angomonas deanei, Strigomonas culicis and Their Respective Endosymbionts Reveals New Aspects of the Trypanosomatidae Family.</title>
        <authorList>
            <person name="Motta M.C."/>
            <person name="Martins A.C."/>
            <person name="de Souza S.S."/>
            <person name="Catta-Preta C.M."/>
            <person name="Silva R."/>
            <person name="Klein C.C."/>
            <person name="de Almeida L.G."/>
            <person name="de Lima Cunha O."/>
            <person name="Ciapina L.P."/>
            <person name="Brocchi M."/>
            <person name="Colabardini A.C."/>
            <person name="de Araujo Lima B."/>
            <person name="Machado C.R."/>
            <person name="de Almeida Soares C.M."/>
            <person name="Probst C.M."/>
            <person name="de Menezes C.B."/>
            <person name="Thompson C.E."/>
            <person name="Bartholomeu D.C."/>
            <person name="Gradia D.F."/>
            <person name="Pavoni D.P."/>
            <person name="Grisard E.C."/>
            <person name="Fantinatti-Garboggini F."/>
            <person name="Marchini F.K."/>
            <person name="Rodrigues-Luiz G.F."/>
            <person name="Wagner G."/>
            <person name="Goldman G.H."/>
            <person name="Fietto J.L."/>
            <person name="Elias M.C."/>
            <person name="Goldman M.H."/>
            <person name="Sagot M.F."/>
            <person name="Pereira M."/>
            <person name="Stoco P.H."/>
            <person name="de Mendonca-Neto R.P."/>
            <person name="Teixeira S.M."/>
            <person name="Maciel T.E."/>
            <person name="de Oliveira Mendes T.A."/>
            <person name="Urmenyi T.P."/>
            <person name="de Souza W."/>
            <person name="Schenkman S."/>
            <person name="de Vasconcelos A.T."/>
        </authorList>
    </citation>
    <scope>NUCLEOTIDE SEQUENCE [LARGE SCALE GENOMIC DNA]</scope>
</reference>
<keyword evidence="1" id="KW-0812">Transmembrane</keyword>
<protein>
    <submittedName>
        <fullName evidence="2">Uncharacterized protein</fullName>
    </submittedName>
</protein>
<sequence>MAWLHLSKEGYWAQHPALLPSMVIAFYNLIATLSCIFLLPETNARRKPLTNMKAVVLSWTIWGSSGVTPLSTPPTWWCRR</sequence>
<accession>S9UL31</accession>
<keyword evidence="1" id="KW-0472">Membrane</keyword>
<evidence type="ECO:0000313" key="3">
    <source>
        <dbReference type="Proteomes" id="UP000015354"/>
    </source>
</evidence>
<comment type="caution">
    <text evidence="2">The sequence shown here is derived from an EMBL/GenBank/DDBJ whole genome shotgun (WGS) entry which is preliminary data.</text>
</comment>
<organism evidence="2 3">
    <name type="scientific">Strigomonas culicis</name>
    <dbReference type="NCBI Taxonomy" id="28005"/>
    <lineage>
        <taxon>Eukaryota</taxon>
        <taxon>Discoba</taxon>
        <taxon>Euglenozoa</taxon>
        <taxon>Kinetoplastea</taxon>
        <taxon>Metakinetoplastina</taxon>
        <taxon>Trypanosomatida</taxon>
        <taxon>Trypanosomatidae</taxon>
        <taxon>Strigomonadinae</taxon>
        <taxon>Strigomonas</taxon>
    </lineage>
</organism>
<dbReference type="AlphaFoldDB" id="S9UL31"/>
<proteinExistence type="predicted"/>
<dbReference type="Proteomes" id="UP000015354">
    <property type="component" value="Unassembled WGS sequence"/>
</dbReference>
<feature type="transmembrane region" description="Helical" evidence="1">
    <location>
        <begin position="17"/>
        <end position="39"/>
    </location>
</feature>
<dbReference type="EMBL" id="ATMH01012119">
    <property type="protein sequence ID" value="EPY15396.1"/>
    <property type="molecule type" value="Genomic_DNA"/>
</dbReference>
<gene>
    <name evidence="2" type="ORF">STCU_12058</name>
</gene>
<evidence type="ECO:0000313" key="2">
    <source>
        <dbReference type="EMBL" id="EPY15396.1"/>
    </source>
</evidence>
<keyword evidence="1" id="KW-1133">Transmembrane helix</keyword>
<name>S9UL31_9TRYP</name>
<evidence type="ECO:0000256" key="1">
    <source>
        <dbReference type="SAM" id="Phobius"/>
    </source>
</evidence>
<keyword evidence="3" id="KW-1185">Reference proteome</keyword>